<accession>A0AAE0TX86</accession>
<reference evidence="2" key="1">
    <citation type="journal article" date="2023" name="Mol. Phylogenet. Evol.">
        <title>Genome-scale phylogeny and comparative genomics of the fungal order Sordariales.</title>
        <authorList>
            <person name="Hensen N."/>
            <person name="Bonometti L."/>
            <person name="Westerberg I."/>
            <person name="Brannstrom I.O."/>
            <person name="Guillou S."/>
            <person name="Cros-Aarteil S."/>
            <person name="Calhoun S."/>
            <person name="Haridas S."/>
            <person name="Kuo A."/>
            <person name="Mondo S."/>
            <person name="Pangilinan J."/>
            <person name="Riley R."/>
            <person name="LaButti K."/>
            <person name="Andreopoulos B."/>
            <person name="Lipzen A."/>
            <person name="Chen C."/>
            <person name="Yan M."/>
            <person name="Daum C."/>
            <person name="Ng V."/>
            <person name="Clum A."/>
            <person name="Steindorff A."/>
            <person name="Ohm R.A."/>
            <person name="Martin F."/>
            <person name="Silar P."/>
            <person name="Natvig D.O."/>
            <person name="Lalanne C."/>
            <person name="Gautier V."/>
            <person name="Ament-Velasquez S.L."/>
            <person name="Kruys A."/>
            <person name="Hutchinson M.I."/>
            <person name="Powell A.J."/>
            <person name="Barry K."/>
            <person name="Miller A.N."/>
            <person name="Grigoriev I.V."/>
            <person name="Debuchy R."/>
            <person name="Gladieux P."/>
            <person name="Hiltunen Thoren M."/>
            <person name="Johannesson H."/>
        </authorList>
    </citation>
    <scope>NUCLEOTIDE SEQUENCE</scope>
    <source>
        <strain evidence="2">CBS 958.72</strain>
    </source>
</reference>
<comment type="caution">
    <text evidence="2">The sequence shown here is derived from an EMBL/GenBank/DDBJ whole genome shotgun (WGS) entry which is preliminary data.</text>
</comment>
<gene>
    <name evidence="2" type="ORF">B0T24DRAFT_672767</name>
</gene>
<dbReference type="EMBL" id="JAULSN010000001">
    <property type="protein sequence ID" value="KAK3382810.1"/>
    <property type="molecule type" value="Genomic_DNA"/>
</dbReference>
<sequence>MKFSIPVTLFTIAAAVDAAAVQEDKRWCSTPGQACWTVKRAAEAFADAIQSDTKFARDESDVANMAKRQTDELGVIIATSLEDAKAYYESLALDKRFQLDDKTKREPEADPWCNTFKGQPCWKAKREAEPGPWCNTFKGQPCWKAKREAEPWCDTFKGQPCWKAKRAPSDPEYPVEVKARCLSEGQSCFKAKRAAEAVVGAIESSAAHDPRHTPFDPQARVKREADPWCNTFKGQPCWKREAEAMASCNAPGGACAMAQRDLHAIYNAARSILDAASAE</sequence>
<organism evidence="2 3">
    <name type="scientific">Lasiosphaeria ovina</name>
    <dbReference type="NCBI Taxonomy" id="92902"/>
    <lineage>
        <taxon>Eukaryota</taxon>
        <taxon>Fungi</taxon>
        <taxon>Dikarya</taxon>
        <taxon>Ascomycota</taxon>
        <taxon>Pezizomycotina</taxon>
        <taxon>Sordariomycetes</taxon>
        <taxon>Sordariomycetidae</taxon>
        <taxon>Sordariales</taxon>
        <taxon>Lasiosphaeriaceae</taxon>
        <taxon>Lasiosphaeria</taxon>
    </lineage>
</organism>
<proteinExistence type="predicted"/>
<keyword evidence="3" id="KW-1185">Reference proteome</keyword>
<dbReference type="Proteomes" id="UP001287356">
    <property type="component" value="Unassembled WGS sequence"/>
</dbReference>
<name>A0AAE0TX86_9PEZI</name>
<evidence type="ECO:0008006" key="4">
    <source>
        <dbReference type="Google" id="ProtNLM"/>
    </source>
</evidence>
<reference evidence="2" key="2">
    <citation type="submission" date="2023-06" db="EMBL/GenBank/DDBJ databases">
        <authorList>
            <consortium name="Lawrence Berkeley National Laboratory"/>
            <person name="Haridas S."/>
            <person name="Hensen N."/>
            <person name="Bonometti L."/>
            <person name="Westerberg I."/>
            <person name="Brannstrom I.O."/>
            <person name="Guillou S."/>
            <person name="Cros-Aarteil S."/>
            <person name="Calhoun S."/>
            <person name="Kuo A."/>
            <person name="Mondo S."/>
            <person name="Pangilinan J."/>
            <person name="Riley R."/>
            <person name="Labutti K."/>
            <person name="Andreopoulos B."/>
            <person name="Lipzen A."/>
            <person name="Chen C."/>
            <person name="Yanf M."/>
            <person name="Daum C."/>
            <person name="Ng V."/>
            <person name="Clum A."/>
            <person name="Steindorff A."/>
            <person name="Ohm R."/>
            <person name="Martin F."/>
            <person name="Silar P."/>
            <person name="Natvig D."/>
            <person name="Lalanne C."/>
            <person name="Gautier V."/>
            <person name="Ament-Velasquez S.L."/>
            <person name="Kruys A."/>
            <person name="Hutchinson M.I."/>
            <person name="Powell A.J."/>
            <person name="Barry K."/>
            <person name="Miller A.N."/>
            <person name="Grigoriev I.V."/>
            <person name="Debuchy R."/>
            <person name="Gladieux P."/>
            <person name="Thoren M.H."/>
            <person name="Johannesson H."/>
        </authorList>
    </citation>
    <scope>NUCLEOTIDE SEQUENCE</scope>
    <source>
        <strain evidence="2">CBS 958.72</strain>
    </source>
</reference>
<feature type="signal peptide" evidence="1">
    <location>
        <begin position="1"/>
        <end position="18"/>
    </location>
</feature>
<evidence type="ECO:0000313" key="3">
    <source>
        <dbReference type="Proteomes" id="UP001287356"/>
    </source>
</evidence>
<protein>
    <recommendedName>
        <fullName evidence="4">Clock-controlled pheromone ccg-4</fullName>
    </recommendedName>
</protein>
<dbReference type="AlphaFoldDB" id="A0AAE0TX86"/>
<evidence type="ECO:0000313" key="2">
    <source>
        <dbReference type="EMBL" id="KAK3382810.1"/>
    </source>
</evidence>
<keyword evidence="1" id="KW-0732">Signal</keyword>
<feature type="chain" id="PRO_5042079276" description="Clock-controlled pheromone ccg-4" evidence="1">
    <location>
        <begin position="19"/>
        <end position="279"/>
    </location>
</feature>
<evidence type="ECO:0000256" key="1">
    <source>
        <dbReference type="SAM" id="SignalP"/>
    </source>
</evidence>